<keyword evidence="11" id="KW-1185">Reference proteome</keyword>
<accession>A0ABW4YS76</accession>
<feature type="transmembrane region" description="Helical" evidence="9">
    <location>
        <begin position="85"/>
        <end position="103"/>
    </location>
</feature>
<evidence type="ECO:0000256" key="3">
    <source>
        <dbReference type="ARBA" id="ARBA00006263"/>
    </source>
</evidence>
<evidence type="ECO:0000256" key="6">
    <source>
        <dbReference type="ARBA" id="ARBA00022692"/>
    </source>
</evidence>
<dbReference type="PANTHER" id="PTHR34308">
    <property type="entry name" value="COBALAMIN BIOSYNTHESIS PROTEIN CBIB"/>
    <property type="match status" value="1"/>
</dbReference>
<proteinExistence type="inferred from homology"/>
<evidence type="ECO:0000256" key="8">
    <source>
        <dbReference type="ARBA" id="ARBA00023136"/>
    </source>
</evidence>
<evidence type="ECO:0000313" key="11">
    <source>
        <dbReference type="Proteomes" id="UP001597299"/>
    </source>
</evidence>
<comment type="similarity">
    <text evidence="3 9">Belongs to the CobD/CbiB family.</text>
</comment>
<keyword evidence="8 9" id="KW-0472">Membrane</keyword>
<evidence type="ECO:0000256" key="7">
    <source>
        <dbReference type="ARBA" id="ARBA00022989"/>
    </source>
</evidence>
<organism evidence="10 11">
    <name type="scientific">Ancylobacter oerskovii</name>
    <dbReference type="NCBI Taxonomy" id="459519"/>
    <lineage>
        <taxon>Bacteria</taxon>
        <taxon>Pseudomonadati</taxon>
        <taxon>Pseudomonadota</taxon>
        <taxon>Alphaproteobacteria</taxon>
        <taxon>Hyphomicrobiales</taxon>
        <taxon>Xanthobacteraceae</taxon>
        <taxon>Ancylobacter</taxon>
    </lineage>
</organism>
<keyword evidence="5 9" id="KW-0169">Cobalamin biosynthesis</keyword>
<dbReference type="InterPro" id="IPR004485">
    <property type="entry name" value="Cobalamin_biosynth_CobD/CbiB"/>
</dbReference>
<dbReference type="RefSeq" id="WP_213355357.1">
    <property type="nucleotide sequence ID" value="NZ_JAHBGB010000044.1"/>
</dbReference>
<dbReference type="NCBIfam" id="TIGR00380">
    <property type="entry name" value="cobal_cbiB"/>
    <property type="match status" value="1"/>
</dbReference>
<keyword evidence="6 9" id="KW-0812">Transmembrane</keyword>
<comment type="pathway">
    <text evidence="2 9">Cofactor biosynthesis; adenosylcobalamin biosynthesis.</text>
</comment>
<dbReference type="PANTHER" id="PTHR34308:SF1">
    <property type="entry name" value="COBALAMIN BIOSYNTHESIS PROTEIN CBIB"/>
    <property type="match status" value="1"/>
</dbReference>
<evidence type="ECO:0000313" key="10">
    <source>
        <dbReference type="EMBL" id="MFD2138899.1"/>
    </source>
</evidence>
<comment type="caution">
    <text evidence="10">The sequence shown here is derived from an EMBL/GenBank/DDBJ whole genome shotgun (WGS) entry which is preliminary data.</text>
</comment>
<comment type="function">
    <text evidence="9">Converts cobyric acid to cobinamide by the addition of aminopropanol on the F carboxylic group.</text>
</comment>
<protein>
    <recommendedName>
        <fullName evidence="9">Cobalamin biosynthesis protein CobD</fullName>
    </recommendedName>
</protein>
<feature type="transmembrane region" description="Helical" evidence="9">
    <location>
        <begin position="60"/>
        <end position="79"/>
    </location>
</feature>
<name>A0ABW4YS76_9HYPH</name>
<comment type="subcellular location">
    <subcellularLocation>
        <location evidence="1 9">Cell membrane</location>
        <topology evidence="1 9">Multi-pass membrane protein</topology>
    </subcellularLocation>
</comment>
<dbReference type="Pfam" id="PF03186">
    <property type="entry name" value="CobD_Cbib"/>
    <property type="match status" value="1"/>
</dbReference>
<evidence type="ECO:0000256" key="1">
    <source>
        <dbReference type="ARBA" id="ARBA00004651"/>
    </source>
</evidence>
<evidence type="ECO:0000256" key="4">
    <source>
        <dbReference type="ARBA" id="ARBA00022475"/>
    </source>
</evidence>
<dbReference type="EMBL" id="JBHUHD010000001">
    <property type="protein sequence ID" value="MFD2138899.1"/>
    <property type="molecule type" value="Genomic_DNA"/>
</dbReference>
<keyword evidence="7 9" id="KW-1133">Transmembrane helix</keyword>
<sequence length="325" mass="34105">MAPELTLGLTLVALLFEAAFGYPALLVARIGHPVMWAGGLIGCLDRHLNRDRDPAWRRKIAGIAALLVLLALCVGMGILAQRALLALPFGFLAVALLGSTLLAQRSLYEHVARVAEGLDAGLAEGRAAVSMIVGRDPDALDEAGVSRAAIESLAENFSDGIVAPALWMAIGGLPGICLYKAANTADSMIGHRTPRHNDFGWAAARFDDVINLPASRLAGWLMIAAALLMPGASARQAWRAVRRDARFHKSPNAGWPEAALAGALGLALAGPRVYHGQLVTDGTMGTGGRRACTAEDIRRALALYRIADALLIALVAAGAAAFWAM</sequence>
<dbReference type="Proteomes" id="UP001597299">
    <property type="component" value="Unassembled WGS sequence"/>
</dbReference>
<evidence type="ECO:0000256" key="2">
    <source>
        <dbReference type="ARBA" id="ARBA00004953"/>
    </source>
</evidence>
<reference evidence="11" key="1">
    <citation type="journal article" date="2019" name="Int. J. Syst. Evol. Microbiol.">
        <title>The Global Catalogue of Microorganisms (GCM) 10K type strain sequencing project: providing services to taxonomists for standard genome sequencing and annotation.</title>
        <authorList>
            <consortium name="The Broad Institute Genomics Platform"/>
            <consortium name="The Broad Institute Genome Sequencing Center for Infectious Disease"/>
            <person name="Wu L."/>
            <person name="Ma J."/>
        </authorList>
    </citation>
    <scope>NUCLEOTIDE SEQUENCE [LARGE SCALE GENOMIC DNA]</scope>
    <source>
        <strain evidence="11">CCM 7435</strain>
    </source>
</reference>
<evidence type="ECO:0000256" key="9">
    <source>
        <dbReference type="HAMAP-Rule" id="MF_00024"/>
    </source>
</evidence>
<comment type="caution">
    <text evidence="9">Lacks conserved residue(s) required for the propagation of feature annotation.</text>
</comment>
<dbReference type="HAMAP" id="MF_00024">
    <property type="entry name" value="CobD_CbiB"/>
    <property type="match status" value="1"/>
</dbReference>
<keyword evidence="4 9" id="KW-1003">Cell membrane</keyword>
<feature type="transmembrane region" description="Helical" evidence="9">
    <location>
        <begin position="306"/>
        <end position="324"/>
    </location>
</feature>
<gene>
    <name evidence="10" type="primary">cbiB</name>
    <name evidence="9" type="synonym">cobD</name>
    <name evidence="10" type="ORF">ACFSNC_00655</name>
</gene>
<evidence type="ECO:0000256" key="5">
    <source>
        <dbReference type="ARBA" id="ARBA00022573"/>
    </source>
</evidence>